<dbReference type="Pfam" id="PF20586">
    <property type="entry name" value="DUF6788"/>
    <property type="match status" value="1"/>
</dbReference>
<dbReference type="AlphaFoldDB" id="L9XLH5"/>
<dbReference type="InterPro" id="IPR046738">
    <property type="entry name" value="DUF6788"/>
</dbReference>
<dbReference type="Proteomes" id="UP000011531">
    <property type="component" value="Unassembled WGS sequence"/>
</dbReference>
<protein>
    <recommendedName>
        <fullName evidence="1">DUF6788 domain-containing protein</fullName>
    </recommendedName>
</protein>
<reference evidence="2 3" key="1">
    <citation type="journal article" date="2014" name="PLoS Genet.">
        <title>Phylogenetically driven sequencing of extremely halophilic archaea reveals strategies for static and dynamic osmo-response.</title>
        <authorList>
            <person name="Becker E.A."/>
            <person name="Seitzer P.M."/>
            <person name="Tritt A."/>
            <person name="Larsen D."/>
            <person name="Krusor M."/>
            <person name="Yao A.I."/>
            <person name="Wu D."/>
            <person name="Madern D."/>
            <person name="Eisen J.A."/>
            <person name="Darling A.E."/>
            <person name="Facciotti M.T."/>
        </authorList>
    </citation>
    <scope>NUCLEOTIDE SEQUENCE [LARGE SCALE GENOMIC DNA]</scope>
    <source>
        <strain evidence="2 3">DSM 18795</strain>
    </source>
</reference>
<name>L9XLH5_9EURY</name>
<sequence>MSDLPMYILKSLEKQPPETLREIAQIATEMADEKERQLEAELGEQEIDDEPDNLARDNAPSRATLTAKKISGNQYYYWQWREGLARDNAPSRATLTAKKISGNQYYYWQWREGKKIKSEYIRPVDPER</sequence>
<organism evidence="2 3">
    <name type="scientific">Natronococcus jeotgali DSM 18795</name>
    <dbReference type="NCBI Taxonomy" id="1227498"/>
    <lineage>
        <taxon>Archaea</taxon>
        <taxon>Methanobacteriati</taxon>
        <taxon>Methanobacteriota</taxon>
        <taxon>Stenosarchaea group</taxon>
        <taxon>Halobacteria</taxon>
        <taxon>Halobacteriales</taxon>
        <taxon>Natrialbaceae</taxon>
        <taxon>Natronococcus</taxon>
    </lineage>
</organism>
<comment type="caution">
    <text evidence="2">The sequence shown here is derived from an EMBL/GenBank/DDBJ whole genome shotgun (WGS) entry which is preliminary data.</text>
</comment>
<keyword evidence="3" id="KW-1185">Reference proteome</keyword>
<proteinExistence type="predicted"/>
<accession>L9XLH5</accession>
<evidence type="ECO:0000259" key="1">
    <source>
        <dbReference type="Pfam" id="PF20586"/>
    </source>
</evidence>
<dbReference type="STRING" id="1227498.C492_07845"/>
<evidence type="ECO:0000313" key="2">
    <source>
        <dbReference type="EMBL" id="ELY62634.1"/>
    </source>
</evidence>
<dbReference type="EMBL" id="AOIA01000056">
    <property type="protein sequence ID" value="ELY62634.1"/>
    <property type="molecule type" value="Genomic_DNA"/>
</dbReference>
<gene>
    <name evidence="2" type="ORF">C492_07845</name>
</gene>
<evidence type="ECO:0000313" key="3">
    <source>
        <dbReference type="Proteomes" id="UP000011531"/>
    </source>
</evidence>
<dbReference type="RefSeq" id="WP_008422036.1">
    <property type="nucleotide sequence ID" value="NZ_AOIA01000056.1"/>
</dbReference>
<feature type="domain" description="DUF6788" evidence="1">
    <location>
        <begin position="95"/>
        <end position="127"/>
    </location>
</feature>